<reference evidence="2 3" key="1">
    <citation type="submission" date="2019-05" db="EMBL/GenBank/DDBJ databases">
        <title>Emergence of the Ug99 lineage of the wheat stem rust pathogen through somatic hybridization.</title>
        <authorList>
            <person name="Li F."/>
            <person name="Upadhyaya N.M."/>
            <person name="Sperschneider J."/>
            <person name="Matny O."/>
            <person name="Nguyen-Phuc H."/>
            <person name="Mago R."/>
            <person name="Raley C."/>
            <person name="Miller M.E."/>
            <person name="Silverstein K.A.T."/>
            <person name="Henningsen E."/>
            <person name="Hirsch C.D."/>
            <person name="Visser B."/>
            <person name="Pretorius Z.A."/>
            <person name="Steffenson B.J."/>
            <person name="Schwessinger B."/>
            <person name="Dodds P.N."/>
            <person name="Figueroa M."/>
        </authorList>
    </citation>
    <scope>NUCLEOTIDE SEQUENCE [LARGE SCALE GENOMIC DNA]</scope>
    <source>
        <strain evidence="2">21-0</strain>
    </source>
</reference>
<name>A0A5B0QJU1_PUCGR</name>
<feature type="compositionally biased region" description="Polar residues" evidence="1">
    <location>
        <begin position="131"/>
        <end position="143"/>
    </location>
</feature>
<proteinExistence type="predicted"/>
<sequence>MGYNTSIEEFRELLLEALSRRLGSAVIKELIRDNQMIRSRDGGDILPPTVTLIAYIQREVQSDSVMERQNLWSPEKNQEKLPASQTKPAPRITTPSTPVQNLYDKQLQDLTKQLAALTSGNMAPPHKPLDSVSQQANPPTSVPNRNPNFRCYYCFQPNHSSNRCSLFSLDESKGLVKKEGRSYLLPNDTPIAWDTSRPIKEIVDQFSEDSKKTAMTEIELSSCFGQLEEIYVPSLDSYEEDNKLETEDLDNSSVALSFNPPSDPEIIFTQQTNKPPEEITEETEPQEFHSEDQPASKTSSDEMLTTDFTGLEEKIIQRMMEDFNVALSYEDKNSDGLEDFSQEEEYNISTFIEENNSTFSPINTGARNFFHMKDSDISVSSFSAQLMGTSAKLGEVPVIFQPENPFGDDISTEILASFHVLPVANESLDNNNKQKPADYPTRFNPYNQLDKVNRQNKEHQDRNDHPEELQEPDCFSHVLPCSNDSSQEAIYTMNQSKSELSQFTLNLVGPIPSLTSLKAADNRLSFSVLHSF</sequence>
<feature type="region of interest" description="Disordered" evidence="1">
    <location>
        <begin position="120"/>
        <end position="143"/>
    </location>
</feature>
<feature type="region of interest" description="Disordered" evidence="1">
    <location>
        <begin position="276"/>
        <end position="304"/>
    </location>
</feature>
<keyword evidence="3" id="KW-1185">Reference proteome</keyword>
<dbReference type="Proteomes" id="UP000324748">
    <property type="component" value="Unassembled WGS sequence"/>
</dbReference>
<gene>
    <name evidence="2" type="ORF">PGT21_030470</name>
</gene>
<comment type="caution">
    <text evidence="2">The sequence shown here is derived from an EMBL/GenBank/DDBJ whole genome shotgun (WGS) entry which is preliminary data.</text>
</comment>
<protein>
    <submittedName>
        <fullName evidence="2">Uncharacterized protein</fullName>
    </submittedName>
</protein>
<organism evidence="2 3">
    <name type="scientific">Puccinia graminis f. sp. tritici</name>
    <dbReference type="NCBI Taxonomy" id="56615"/>
    <lineage>
        <taxon>Eukaryota</taxon>
        <taxon>Fungi</taxon>
        <taxon>Dikarya</taxon>
        <taxon>Basidiomycota</taxon>
        <taxon>Pucciniomycotina</taxon>
        <taxon>Pucciniomycetes</taxon>
        <taxon>Pucciniales</taxon>
        <taxon>Pucciniaceae</taxon>
        <taxon>Puccinia</taxon>
    </lineage>
</organism>
<evidence type="ECO:0000313" key="2">
    <source>
        <dbReference type="EMBL" id="KAA1113390.1"/>
    </source>
</evidence>
<feature type="compositionally biased region" description="Polar residues" evidence="1">
    <location>
        <begin position="295"/>
        <end position="304"/>
    </location>
</feature>
<evidence type="ECO:0000313" key="3">
    <source>
        <dbReference type="Proteomes" id="UP000324748"/>
    </source>
</evidence>
<dbReference type="OrthoDB" id="2504984at2759"/>
<feature type="compositionally biased region" description="Polar residues" evidence="1">
    <location>
        <begin position="83"/>
        <end position="98"/>
    </location>
</feature>
<evidence type="ECO:0000256" key="1">
    <source>
        <dbReference type="SAM" id="MobiDB-lite"/>
    </source>
</evidence>
<dbReference type="EMBL" id="VSWC01000015">
    <property type="protein sequence ID" value="KAA1113390.1"/>
    <property type="molecule type" value="Genomic_DNA"/>
</dbReference>
<dbReference type="AlphaFoldDB" id="A0A5B0QJU1"/>
<feature type="region of interest" description="Disordered" evidence="1">
    <location>
        <begin position="428"/>
        <end position="447"/>
    </location>
</feature>
<accession>A0A5B0QJU1</accession>
<feature type="region of interest" description="Disordered" evidence="1">
    <location>
        <begin position="71"/>
        <end position="98"/>
    </location>
</feature>